<dbReference type="AlphaFoldDB" id="A0A0E9S6C4"/>
<accession>A0A0E9S6C4</accession>
<proteinExistence type="predicted"/>
<sequence length="64" mass="7600">MYSLALNLVFSCRLIKSSCIFHKCNEGCIIYINPKYIFYTIKINCCLQQFIKPCLHISQMYRNL</sequence>
<protein>
    <submittedName>
        <fullName evidence="1">Uncharacterized protein</fullName>
    </submittedName>
</protein>
<organism evidence="1">
    <name type="scientific">Anguilla anguilla</name>
    <name type="common">European freshwater eel</name>
    <name type="synonym">Muraena anguilla</name>
    <dbReference type="NCBI Taxonomy" id="7936"/>
    <lineage>
        <taxon>Eukaryota</taxon>
        <taxon>Metazoa</taxon>
        <taxon>Chordata</taxon>
        <taxon>Craniata</taxon>
        <taxon>Vertebrata</taxon>
        <taxon>Euteleostomi</taxon>
        <taxon>Actinopterygii</taxon>
        <taxon>Neopterygii</taxon>
        <taxon>Teleostei</taxon>
        <taxon>Anguilliformes</taxon>
        <taxon>Anguillidae</taxon>
        <taxon>Anguilla</taxon>
    </lineage>
</organism>
<dbReference type="EMBL" id="GBXM01071603">
    <property type="protein sequence ID" value="JAH36974.1"/>
    <property type="molecule type" value="Transcribed_RNA"/>
</dbReference>
<reference evidence="1" key="2">
    <citation type="journal article" date="2015" name="Fish Shellfish Immunol.">
        <title>Early steps in the European eel (Anguilla anguilla)-Vibrio vulnificus interaction in the gills: Role of the RtxA13 toxin.</title>
        <authorList>
            <person name="Callol A."/>
            <person name="Pajuelo D."/>
            <person name="Ebbesson L."/>
            <person name="Teles M."/>
            <person name="MacKenzie S."/>
            <person name="Amaro C."/>
        </authorList>
    </citation>
    <scope>NUCLEOTIDE SEQUENCE</scope>
</reference>
<name>A0A0E9S6C4_ANGAN</name>
<evidence type="ECO:0000313" key="1">
    <source>
        <dbReference type="EMBL" id="JAH36974.1"/>
    </source>
</evidence>
<reference evidence="1" key="1">
    <citation type="submission" date="2014-11" db="EMBL/GenBank/DDBJ databases">
        <authorList>
            <person name="Amaro Gonzalez C."/>
        </authorList>
    </citation>
    <scope>NUCLEOTIDE SEQUENCE</scope>
</reference>